<dbReference type="InterPro" id="IPR012341">
    <property type="entry name" value="6hp_glycosidase-like_sf"/>
</dbReference>
<name>A0AB34JIP8_PRYPA</name>
<feature type="domain" description="Glycosyl-hydrolase family 116 N-terminal" evidence="2">
    <location>
        <begin position="95"/>
        <end position="440"/>
    </location>
</feature>
<dbReference type="Pfam" id="PF04685">
    <property type="entry name" value="DUF608"/>
    <property type="match status" value="1"/>
</dbReference>
<organism evidence="3 4">
    <name type="scientific">Prymnesium parvum</name>
    <name type="common">Toxic golden alga</name>
    <dbReference type="NCBI Taxonomy" id="97485"/>
    <lineage>
        <taxon>Eukaryota</taxon>
        <taxon>Haptista</taxon>
        <taxon>Haptophyta</taxon>
        <taxon>Prymnesiophyceae</taxon>
        <taxon>Prymnesiales</taxon>
        <taxon>Prymnesiaceae</taxon>
        <taxon>Prymnesium</taxon>
    </lineage>
</organism>
<dbReference type="Pfam" id="PF12215">
    <property type="entry name" value="Glyco_hydr_116N"/>
    <property type="match status" value="1"/>
</dbReference>
<feature type="domain" description="Glycosyl-hydrolase family 116 catalytic region" evidence="1">
    <location>
        <begin position="562"/>
        <end position="777"/>
    </location>
</feature>
<protein>
    <submittedName>
        <fullName evidence="3">Uncharacterized protein</fullName>
    </submittedName>
</protein>
<dbReference type="AlphaFoldDB" id="A0AB34JIP8"/>
<evidence type="ECO:0000313" key="4">
    <source>
        <dbReference type="Proteomes" id="UP001515480"/>
    </source>
</evidence>
<reference evidence="3 4" key="1">
    <citation type="journal article" date="2024" name="Science">
        <title>Giant polyketide synthase enzymes in the biosynthesis of giant marine polyether toxins.</title>
        <authorList>
            <person name="Fallon T.R."/>
            <person name="Shende V.V."/>
            <person name="Wierzbicki I.H."/>
            <person name="Pendleton A.L."/>
            <person name="Watervoot N.F."/>
            <person name="Auber R.P."/>
            <person name="Gonzalez D.J."/>
            <person name="Wisecaver J.H."/>
            <person name="Moore B.S."/>
        </authorList>
    </citation>
    <scope>NUCLEOTIDE SEQUENCE [LARGE SCALE GENOMIC DNA]</scope>
    <source>
        <strain evidence="3 4">12B1</strain>
    </source>
</reference>
<dbReference type="SUPFAM" id="SSF48208">
    <property type="entry name" value="Six-hairpin glycosidases"/>
    <property type="match status" value="1"/>
</dbReference>
<evidence type="ECO:0000313" key="3">
    <source>
        <dbReference type="EMBL" id="KAL1521276.1"/>
    </source>
</evidence>
<accession>A0AB34JIP8</accession>
<proteinExistence type="predicted"/>
<evidence type="ECO:0000259" key="2">
    <source>
        <dbReference type="Pfam" id="PF12215"/>
    </source>
</evidence>
<comment type="caution">
    <text evidence="3">The sequence shown here is derived from an EMBL/GenBank/DDBJ whole genome shotgun (WGS) entry which is preliminary data.</text>
</comment>
<dbReference type="EMBL" id="JBGBPQ010000007">
    <property type="protein sequence ID" value="KAL1521276.1"/>
    <property type="molecule type" value="Genomic_DNA"/>
</dbReference>
<dbReference type="InterPro" id="IPR052566">
    <property type="entry name" value="Non-lysos_glucosylceramidase"/>
</dbReference>
<dbReference type="PANTHER" id="PTHR12654">
    <property type="entry name" value="BILE ACID BETA-GLUCOSIDASE-RELATED"/>
    <property type="match status" value="1"/>
</dbReference>
<dbReference type="GO" id="GO:0008422">
    <property type="term" value="F:beta-glucosidase activity"/>
    <property type="evidence" value="ECO:0007669"/>
    <property type="project" value="TreeGrafter"/>
</dbReference>
<dbReference type="Gene3D" id="1.50.10.10">
    <property type="match status" value="1"/>
</dbReference>
<dbReference type="InterPro" id="IPR024462">
    <property type="entry name" value="GH116_N"/>
</dbReference>
<dbReference type="InterPro" id="IPR006775">
    <property type="entry name" value="GH116_catalytic"/>
</dbReference>
<evidence type="ECO:0000259" key="1">
    <source>
        <dbReference type="Pfam" id="PF04685"/>
    </source>
</evidence>
<gene>
    <name evidence="3" type="ORF">AB1Y20_020945</name>
</gene>
<sequence length="922" mass="97093">MLQDALASLSFAHNATVLASQTFTMLPIPTCYSEPEAPTRARWAWADGPLTPFRSHSYLFAADLLAPHEAPPSPAPPTCVANASTPPLGMRSAPPLGGLAAGTVELRADGSLQAWTIENSSPAGATKLARLDDAVLGVRAGGASRLLRTHPPHGLAGVDRLHFSGAMPFTRLTPQDAAFAAPLRLALFGRSKWKVGDMAASASPALAFTLVATNPSATESLELGLFFSLPLQLQRGVSRAPGTAEDGGLRHPTATEALPCFDACAANASCAAWHFAPSDGCVIYSDSASVPPARNSAEEGAASGVRGVWRRGRSAECLTLARDGTHAAAGSAALCGGAEVNGEVVAPSVSGGTAASLKALWEDFAPDGVLDGGGEGAAPLGALAVQVVVPPASNASVSISLGWYFPHRDWMGSEVVGNHYTNLFADAEEAAAALADHAAAALDVREWQGFSETLVGAGTSVPAWLGDTLLNSLHHTRSAMWLKDGRWRQWESFSCVNVDSVHNDGERHVPYLLLWPEGLPSKMRAWAAGQLPDGMIQEQLACGCMDATPARLDRPCGRVMGDVSSMFVAYAYALWQWTADAPLVASLWPHAKRAAQWQLDRAAEGGGLPLHLVDTYDGLELQRYNISAFSGFFHLLALRAAEALARAPPVNDTAFAARCAAGAAAARQAVQAALWNGTAGYYRSFSGGHATMADSLYAQVLADSLGLGALTSDAQVASHVARVVRTNASPYGLLVQTGREGFPNDNSIWMMANANVATLMLWRGTPPEEALAVAEVMLRWWRSGLNDLWNVVAVSIGVGEGQDVGCAGYPWENSHYGYYMVAWHLLFALSGQAWDAPAQALRFAPKLAVPFSLPILVPRTAGKLTAELADGSVRYTLSIVAGSSLSLRSLRVRDSAPDGPWPRHLAPGDSITWLADVAESTS</sequence>
<dbReference type="Proteomes" id="UP001515480">
    <property type="component" value="Unassembled WGS sequence"/>
</dbReference>
<keyword evidence="4" id="KW-1185">Reference proteome</keyword>
<dbReference type="InterPro" id="IPR008928">
    <property type="entry name" value="6-hairpin_glycosidase_sf"/>
</dbReference>
<dbReference type="PANTHER" id="PTHR12654:SF0">
    <property type="entry name" value="NON-LYSOSOMAL GLUCOSYLCERAMIDASE"/>
    <property type="match status" value="1"/>
</dbReference>
<dbReference type="GO" id="GO:0005975">
    <property type="term" value="P:carbohydrate metabolic process"/>
    <property type="evidence" value="ECO:0007669"/>
    <property type="project" value="InterPro"/>
</dbReference>